<comment type="catalytic activity">
    <reaction evidence="9 10">
        <text>isopentenyl phosphate + ATP = isopentenyl diphosphate + ADP</text>
        <dbReference type="Rhea" id="RHEA:33963"/>
        <dbReference type="ChEBI" id="CHEBI:30616"/>
        <dbReference type="ChEBI" id="CHEBI:65078"/>
        <dbReference type="ChEBI" id="CHEBI:128769"/>
        <dbReference type="ChEBI" id="CHEBI:456216"/>
        <dbReference type="EC" id="2.7.4.26"/>
    </reaction>
</comment>
<reference evidence="14 15" key="1">
    <citation type="submission" date="2016-08" db="EMBL/GenBank/DDBJ databases">
        <title>New Insights into Marine Group III Euryarchaeota, from dark to light.</title>
        <authorList>
            <person name="Haro-Moreno J.M."/>
            <person name="Rodriguez-Valera F."/>
            <person name="Lopez-Garcia P."/>
            <person name="Moreira D."/>
            <person name="Martin-Cuadrado A.B."/>
        </authorList>
    </citation>
    <scope>NUCLEOTIDE SEQUENCE [LARGE SCALE GENOMIC DNA]</scope>
    <source>
        <strain evidence="14">CG-Epi1</strain>
    </source>
</reference>
<dbReference type="InterPro" id="IPR024192">
    <property type="entry name" value="Fosfomycin_R_FomA-type"/>
</dbReference>
<feature type="site" description="Transition state stabilizer" evidence="12">
    <location>
        <position position="18"/>
    </location>
</feature>
<feature type="binding site" evidence="11">
    <location>
        <position position="50"/>
    </location>
    <ligand>
        <name>substrate</name>
    </ligand>
</feature>
<dbReference type="STRING" id="1888995.BD935_01755"/>
<dbReference type="GO" id="GO:0005524">
    <property type="term" value="F:ATP binding"/>
    <property type="evidence" value="ECO:0007669"/>
    <property type="project" value="UniProtKB-KW"/>
</dbReference>
<feature type="binding site" evidence="11">
    <location>
        <position position="223"/>
    </location>
    <ligand>
        <name>ATP</name>
        <dbReference type="ChEBI" id="CHEBI:30616"/>
    </ligand>
</feature>
<keyword evidence="8" id="KW-0414">Isoprene biosynthesis</keyword>
<feature type="binding site" evidence="11">
    <location>
        <position position="219"/>
    </location>
    <ligand>
        <name>ATP</name>
        <dbReference type="ChEBI" id="CHEBI:30616"/>
    </ligand>
</feature>
<dbReference type="GO" id="GO:0016114">
    <property type="term" value="P:terpenoid biosynthetic process"/>
    <property type="evidence" value="ECO:0007669"/>
    <property type="project" value="TreeGrafter"/>
</dbReference>
<dbReference type="PIRSF" id="PIRSF016496">
    <property type="entry name" value="Kin_FomA"/>
    <property type="match status" value="1"/>
</dbReference>
<evidence type="ECO:0000313" key="14">
    <source>
        <dbReference type="EMBL" id="OIR18508.1"/>
    </source>
</evidence>
<dbReference type="InterPro" id="IPR036393">
    <property type="entry name" value="AceGlu_kinase-like_sf"/>
</dbReference>
<evidence type="ECO:0000259" key="13">
    <source>
        <dbReference type="Pfam" id="PF00696"/>
    </source>
</evidence>
<protein>
    <recommendedName>
        <fullName evidence="3 10">Isopentenyl phosphate kinase</fullName>
        <shortName evidence="10">IPK</shortName>
        <ecNumber evidence="2 10">2.7.4.26</ecNumber>
    </recommendedName>
</protein>
<feature type="binding site" evidence="11">
    <location>
        <position position="177"/>
    </location>
    <ligand>
        <name>ATP</name>
        <dbReference type="ChEBI" id="CHEBI:30616"/>
    </ligand>
</feature>
<gene>
    <name evidence="14" type="ORF">BD935_01755</name>
</gene>
<keyword evidence="4 10" id="KW-0808">Transferase</keyword>
<comment type="caution">
    <text evidence="14">The sequence shown here is derived from an EMBL/GenBank/DDBJ whole genome shotgun (WGS) entry which is preliminary data.</text>
</comment>
<feature type="binding site" evidence="11">
    <location>
        <position position="51"/>
    </location>
    <ligand>
        <name>ATP</name>
        <dbReference type="ChEBI" id="CHEBI:30616"/>
    </ligand>
</feature>
<evidence type="ECO:0000256" key="1">
    <source>
        <dbReference type="ARBA" id="ARBA00010540"/>
    </source>
</evidence>
<proteinExistence type="inferred from homology"/>
<dbReference type="NCBIfam" id="NF040647">
    <property type="entry name" value="IPPK_Arch"/>
    <property type="match status" value="1"/>
</dbReference>
<sequence>MADDLILMKLGGSVITNKKSQTPKCRRENITRIAEIISKSNKKIIIVHGAGSYAHPLAKKYKISNGLDGTDEQLEAIIKAKKQMRELNQLLCKSIAEAGLDCESIIPSISMKINRENEPVDFPKGKFDEIISIGKIAVTFGDIVDTKENNVGILSGDTLLLRLAELYKPKRTFFVMDYPGVVKGSLDADVIEIHNKINSKFVNNVSIHNEGDRPDVTGGLLNKIKCALEISNYSECWISGLDNLDDCVNGIPKGTRVIND</sequence>
<accession>A0A1J5TXH5</accession>
<comment type="function">
    <text evidence="10">Catalyzes the formation of isopentenyl diphosphate (IPP), the building block of all isoprenoids.</text>
</comment>
<name>A0A1J5TXH5_9ARCH</name>
<dbReference type="Proteomes" id="UP000183080">
    <property type="component" value="Unassembled WGS sequence"/>
</dbReference>
<evidence type="ECO:0000256" key="3">
    <source>
        <dbReference type="ARBA" id="ARBA00017267"/>
    </source>
</evidence>
<evidence type="ECO:0000256" key="4">
    <source>
        <dbReference type="ARBA" id="ARBA00022679"/>
    </source>
</evidence>
<evidence type="ECO:0000256" key="11">
    <source>
        <dbReference type="PIRSR" id="PIRSR016496-1"/>
    </source>
</evidence>
<comment type="similarity">
    <text evidence="1 10">Belongs to the isopentenyl phosphate kinase family.</text>
</comment>
<evidence type="ECO:0000256" key="10">
    <source>
        <dbReference type="PIRNR" id="PIRNR016496"/>
    </source>
</evidence>
<evidence type="ECO:0000256" key="2">
    <source>
        <dbReference type="ARBA" id="ARBA00012908"/>
    </source>
</evidence>
<dbReference type="InterPro" id="IPR001048">
    <property type="entry name" value="Asp/Glu/Uridylate_kinase"/>
</dbReference>
<dbReference type="Pfam" id="PF00696">
    <property type="entry name" value="AA_kinase"/>
    <property type="match status" value="1"/>
</dbReference>
<evidence type="ECO:0000256" key="5">
    <source>
        <dbReference type="ARBA" id="ARBA00022741"/>
    </source>
</evidence>
<comment type="subunit">
    <text evidence="10">Homodimer.</text>
</comment>
<feature type="binding site" evidence="11">
    <location>
        <position position="156"/>
    </location>
    <ligand>
        <name>substrate</name>
    </ligand>
</feature>
<dbReference type="GO" id="GO:0016301">
    <property type="term" value="F:kinase activity"/>
    <property type="evidence" value="ECO:0007669"/>
    <property type="project" value="UniProtKB-KW"/>
</dbReference>
<dbReference type="SUPFAM" id="SSF53633">
    <property type="entry name" value="Carbamate kinase-like"/>
    <property type="match status" value="1"/>
</dbReference>
<evidence type="ECO:0000256" key="8">
    <source>
        <dbReference type="ARBA" id="ARBA00023229"/>
    </source>
</evidence>
<feature type="binding site" evidence="11">
    <location>
        <position position="55"/>
    </location>
    <ligand>
        <name>substrate</name>
    </ligand>
</feature>
<dbReference type="PANTHER" id="PTHR43654">
    <property type="entry name" value="GLUTAMATE 5-KINASE"/>
    <property type="match status" value="1"/>
</dbReference>
<dbReference type="EMBL" id="MIZA01000020">
    <property type="protein sequence ID" value="OIR18508.1"/>
    <property type="molecule type" value="Genomic_DNA"/>
</dbReference>
<evidence type="ECO:0000256" key="7">
    <source>
        <dbReference type="ARBA" id="ARBA00022840"/>
    </source>
</evidence>
<evidence type="ECO:0000256" key="12">
    <source>
        <dbReference type="PIRSR" id="PIRSR016496-2"/>
    </source>
</evidence>
<dbReference type="Gene3D" id="3.40.1160.10">
    <property type="entry name" value="Acetylglutamate kinase-like"/>
    <property type="match status" value="1"/>
</dbReference>
<keyword evidence="7 10" id="KW-0067">ATP-binding</keyword>
<dbReference type="PANTHER" id="PTHR43654:SF1">
    <property type="entry name" value="ISOPENTENYL PHOSPHATE KINASE"/>
    <property type="match status" value="1"/>
</dbReference>
<feature type="domain" description="Aspartate/glutamate/uridylate kinase" evidence="13">
    <location>
        <begin position="5"/>
        <end position="231"/>
    </location>
</feature>
<evidence type="ECO:0000313" key="15">
    <source>
        <dbReference type="Proteomes" id="UP000183080"/>
    </source>
</evidence>
<dbReference type="GO" id="GO:0005829">
    <property type="term" value="C:cytosol"/>
    <property type="evidence" value="ECO:0007669"/>
    <property type="project" value="TreeGrafter"/>
</dbReference>
<organism evidence="14 15">
    <name type="scientific">Marine Group III euryarchaeote CG-Epi1</name>
    <dbReference type="NCBI Taxonomy" id="1888995"/>
    <lineage>
        <taxon>Archaea</taxon>
        <taxon>Methanobacteriati</taxon>
        <taxon>Thermoplasmatota</taxon>
        <taxon>Thermoplasmata</taxon>
        <taxon>Candidatus Thermoprofundales</taxon>
    </lineage>
</organism>
<feature type="binding site" evidence="11">
    <location>
        <begin position="9"/>
        <end position="13"/>
    </location>
    <ligand>
        <name>ATP</name>
        <dbReference type="ChEBI" id="CHEBI:30616"/>
    </ligand>
</feature>
<keyword evidence="6 10" id="KW-0418">Kinase</keyword>
<evidence type="ECO:0000256" key="6">
    <source>
        <dbReference type="ARBA" id="ARBA00022777"/>
    </source>
</evidence>
<dbReference type="AlphaFoldDB" id="A0A1J5TXH5"/>
<keyword evidence="5 10" id="KW-0547">Nucleotide-binding</keyword>
<dbReference type="GO" id="GO:0102043">
    <property type="term" value="F:isopentenyl phosphate kinase activity"/>
    <property type="evidence" value="ECO:0007669"/>
    <property type="project" value="UniProtKB-EC"/>
</dbReference>
<dbReference type="EC" id="2.7.4.26" evidence="2 10"/>
<evidence type="ECO:0000256" key="9">
    <source>
        <dbReference type="ARBA" id="ARBA00049063"/>
    </source>
</evidence>